<dbReference type="AlphaFoldDB" id="A0A8S0USD3"/>
<keyword evidence="2" id="KW-1185">Reference proteome</keyword>
<sequence length="121" mass="13943">MFGTRLVRNTDEACFSVSWTRRARNVRDSSGLRPDFQAFIGSFWDMVCWCCPGRGSLWAQCAGQVRDASWPWQRQPDFQAFLGNSWDSVWRPSLGCVMAMAGMQPDFQAFLANFWAIRFRA</sequence>
<dbReference type="Gramene" id="OE9A104997T1">
    <property type="protein sequence ID" value="OE9A104997C1"/>
    <property type="gene ID" value="OE9A104997"/>
</dbReference>
<dbReference type="EMBL" id="CACTIH010009084">
    <property type="protein sequence ID" value="CAA3023156.1"/>
    <property type="molecule type" value="Genomic_DNA"/>
</dbReference>
<evidence type="ECO:0000313" key="1">
    <source>
        <dbReference type="EMBL" id="CAA3023156.1"/>
    </source>
</evidence>
<name>A0A8S0USD3_OLEEU</name>
<reference evidence="1 2" key="1">
    <citation type="submission" date="2019-12" db="EMBL/GenBank/DDBJ databases">
        <authorList>
            <person name="Alioto T."/>
            <person name="Alioto T."/>
            <person name="Gomez Garrido J."/>
        </authorList>
    </citation>
    <scope>NUCLEOTIDE SEQUENCE [LARGE SCALE GENOMIC DNA]</scope>
</reference>
<proteinExistence type="predicted"/>
<comment type="caution">
    <text evidence="1">The sequence shown here is derived from an EMBL/GenBank/DDBJ whole genome shotgun (WGS) entry which is preliminary data.</text>
</comment>
<gene>
    <name evidence="1" type="ORF">OLEA9_A104997</name>
</gene>
<organism evidence="1 2">
    <name type="scientific">Olea europaea subsp. europaea</name>
    <dbReference type="NCBI Taxonomy" id="158383"/>
    <lineage>
        <taxon>Eukaryota</taxon>
        <taxon>Viridiplantae</taxon>
        <taxon>Streptophyta</taxon>
        <taxon>Embryophyta</taxon>
        <taxon>Tracheophyta</taxon>
        <taxon>Spermatophyta</taxon>
        <taxon>Magnoliopsida</taxon>
        <taxon>eudicotyledons</taxon>
        <taxon>Gunneridae</taxon>
        <taxon>Pentapetalae</taxon>
        <taxon>asterids</taxon>
        <taxon>lamiids</taxon>
        <taxon>Lamiales</taxon>
        <taxon>Oleaceae</taxon>
        <taxon>Oleeae</taxon>
        <taxon>Olea</taxon>
    </lineage>
</organism>
<accession>A0A8S0USD3</accession>
<protein>
    <submittedName>
        <fullName evidence="1">Uncharacterized protein</fullName>
    </submittedName>
</protein>
<dbReference type="Proteomes" id="UP000594638">
    <property type="component" value="Unassembled WGS sequence"/>
</dbReference>
<evidence type="ECO:0000313" key="2">
    <source>
        <dbReference type="Proteomes" id="UP000594638"/>
    </source>
</evidence>